<accession>A0A2P5F2M7</accession>
<protein>
    <submittedName>
        <fullName evidence="1">Uncharacterized protein</fullName>
    </submittedName>
</protein>
<dbReference type="AlphaFoldDB" id="A0A2P5F2M7"/>
<dbReference type="Proteomes" id="UP000237000">
    <property type="component" value="Unassembled WGS sequence"/>
</dbReference>
<keyword evidence="2" id="KW-1185">Reference proteome</keyword>
<organism evidence="1 2">
    <name type="scientific">Trema orientale</name>
    <name type="common">Charcoal tree</name>
    <name type="synonym">Celtis orientalis</name>
    <dbReference type="NCBI Taxonomy" id="63057"/>
    <lineage>
        <taxon>Eukaryota</taxon>
        <taxon>Viridiplantae</taxon>
        <taxon>Streptophyta</taxon>
        <taxon>Embryophyta</taxon>
        <taxon>Tracheophyta</taxon>
        <taxon>Spermatophyta</taxon>
        <taxon>Magnoliopsida</taxon>
        <taxon>eudicotyledons</taxon>
        <taxon>Gunneridae</taxon>
        <taxon>Pentapetalae</taxon>
        <taxon>rosids</taxon>
        <taxon>fabids</taxon>
        <taxon>Rosales</taxon>
        <taxon>Cannabaceae</taxon>
        <taxon>Trema</taxon>
    </lineage>
</organism>
<reference evidence="2" key="1">
    <citation type="submission" date="2016-06" db="EMBL/GenBank/DDBJ databases">
        <title>Parallel loss of symbiosis genes in relatives of nitrogen-fixing non-legume Parasponia.</title>
        <authorList>
            <person name="Van Velzen R."/>
            <person name="Holmer R."/>
            <person name="Bu F."/>
            <person name="Rutten L."/>
            <person name="Van Zeijl A."/>
            <person name="Liu W."/>
            <person name="Santuari L."/>
            <person name="Cao Q."/>
            <person name="Sharma T."/>
            <person name="Shen D."/>
            <person name="Roswanjaya Y."/>
            <person name="Wardhani T."/>
            <person name="Kalhor M.S."/>
            <person name="Jansen J."/>
            <person name="Van den Hoogen J."/>
            <person name="Gungor B."/>
            <person name="Hartog M."/>
            <person name="Hontelez J."/>
            <person name="Verver J."/>
            <person name="Yang W.-C."/>
            <person name="Schijlen E."/>
            <person name="Repin R."/>
            <person name="Schilthuizen M."/>
            <person name="Schranz E."/>
            <person name="Heidstra R."/>
            <person name="Miyata K."/>
            <person name="Fedorova E."/>
            <person name="Kohlen W."/>
            <person name="Bisseling T."/>
            <person name="Smit S."/>
            <person name="Geurts R."/>
        </authorList>
    </citation>
    <scope>NUCLEOTIDE SEQUENCE [LARGE SCALE GENOMIC DNA]</scope>
    <source>
        <strain evidence="2">cv. RG33-2</strain>
    </source>
</reference>
<comment type="caution">
    <text evidence="1">The sequence shown here is derived from an EMBL/GenBank/DDBJ whole genome shotgun (WGS) entry which is preliminary data.</text>
</comment>
<dbReference type="InParanoid" id="A0A2P5F2M7"/>
<proteinExistence type="predicted"/>
<name>A0A2P5F2M7_TREOI</name>
<evidence type="ECO:0000313" key="2">
    <source>
        <dbReference type="Proteomes" id="UP000237000"/>
    </source>
</evidence>
<dbReference type="EMBL" id="JXTC01000069">
    <property type="protein sequence ID" value="PON92045.1"/>
    <property type="molecule type" value="Genomic_DNA"/>
</dbReference>
<evidence type="ECO:0000313" key="1">
    <source>
        <dbReference type="EMBL" id="PON92045.1"/>
    </source>
</evidence>
<sequence>MKKVSFLVLKESVWAAKLQKESVGSGSATGGKGGVSAVLKMN</sequence>
<gene>
    <name evidence="1" type="ORF">TorRG33x02_121170</name>
</gene>